<dbReference type="Proteomes" id="UP001239111">
    <property type="component" value="Chromosome 2"/>
</dbReference>
<sequence length="1170" mass="135420">MFRTCLENRVVQTKDGYECWLCDAAIPDDEEGKIYEHIVSKTHKFNTTQIDETVREDELRKLSNIPASQQIKIFENQITLDKKPYSFHCHVCKCSMPSITNTLNHIKGRSHQRKLNQNQPKKSAVENSTESDVDTTSHEPEVIPKQPAPSGKLPDCITHLANNSYRCTVCNCDIHGNLNIHQHVRGNVHQENLKLDQSKKVQKKAPDAQSKSKEKPRKSAYDSILREIRHCDPCQSYFRGSLMLQCHIMWHLYEEHDFPILTDIISFKSYDPGQLTAECLLCKTASLSSHELFEHIKSGIHLNRIEFFNSIKTDFILDSEFIRIDIDREKLKKSKFKPQEQISNGYLCGVCDVPIPDNSKKKVELHVEGKKHSNNVMIRKRKNCTESAPKFLPNFSNLYCCFMCQLAFPELRHLINHYNEIQHKYRIENFIRFYESQFTDFIYANQHLVICCNICNDIMINFGSAVEHLLTMNHSPNQRINLNPSTPGNFPQHSQISVNEVAYGKRNDPNEFYTCPEELIALGFSVESAFQDDQTLPASSSSEVDGLLNNLIHLNLDKTQQKNSLSSIKEKTSVIQSNETFLIENVAYFGMSLVDYCINQGEKNIYNHVKERMRLIRLGSTLTIPMGPERLCIPCIKKFPSDEQSILKHLEEQTHIYKLMQMEVSDQVSEIYVREFSDLKLAKEYMKVLTNEWLFCYACDSKVENADYNIYVHSKSSEHIQKVQAMLKDTKNVCQGFLNILKDVWYYSQVLACDLCHEKFNQELEFIIHLERPSHANKLKILQAFGSEVKFYICPACTLYWIGDANSYNTHFESHLHKAALRNNNSKVPDLNDDTLRLLTNFEDVINFLISESDKVALECNKEFKLLRSIEEIVRCLYPHANAYLSGERLSRLAATDEETSVFLDCENQYRNRSTQEKSQQYLMDIEKFFKAEPKIWRVSETPSQAENSILNLLHIPSGMRCNIFCTNGLNVEKSKLLKYYSNVPECRKMILFLRKWLSVCNLSGTELISNYAISWFVIFYLQVKGGLPSVHDLIEQKVQSNFVDGWDCGFFDATPASCTKQLLKNYLQGFFSFYASFDYQSSVICPYLGKVVKKSSFAYIHELSPEMKLYMLRATSDRLLTFRIDSPLCIQDPIELSQNLTKSITKYRLRCFRHFCSVSSKRLTGNRNK</sequence>
<name>A0ACC2NW68_9HYME</name>
<comment type="caution">
    <text evidence="1">The sequence shown here is derived from an EMBL/GenBank/DDBJ whole genome shotgun (WGS) entry which is preliminary data.</text>
</comment>
<dbReference type="EMBL" id="CM056742">
    <property type="protein sequence ID" value="KAJ8675458.1"/>
    <property type="molecule type" value="Genomic_DNA"/>
</dbReference>
<gene>
    <name evidence="1" type="ORF">QAD02_011244</name>
</gene>
<protein>
    <submittedName>
        <fullName evidence="1">Uncharacterized protein</fullName>
    </submittedName>
</protein>
<reference evidence="1" key="1">
    <citation type="submission" date="2023-04" db="EMBL/GenBank/DDBJ databases">
        <title>A chromosome-level genome assembly of the parasitoid wasp Eretmocerus hayati.</title>
        <authorList>
            <person name="Zhong Y."/>
            <person name="Liu S."/>
            <person name="Liu Y."/>
        </authorList>
    </citation>
    <scope>NUCLEOTIDE SEQUENCE</scope>
    <source>
        <strain evidence="1">ZJU_SS_LIU_2023</strain>
    </source>
</reference>
<organism evidence="1 2">
    <name type="scientific">Eretmocerus hayati</name>
    <dbReference type="NCBI Taxonomy" id="131215"/>
    <lineage>
        <taxon>Eukaryota</taxon>
        <taxon>Metazoa</taxon>
        <taxon>Ecdysozoa</taxon>
        <taxon>Arthropoda</taxon>
        <taxon>Hexapoda</taxon>
        <taxon>Insecta</taxon>
        <taxon>Pterygota</taxon>
        <taxon>Neoptera</taxon>
        <taxon>Endopterygota</taxon>
        <taxon>Hymenoptera</taxon>
        <taxon>Apocrita</taxon>
        <taxon>Proctotrupomorpha</taxon>
        <taxon>Chalcidoidea</taxon>
        <taxon>Aphelinidae</taxon>
        <taxon>Aphelininae</taxon>
        <taxon>Eretmocerus</taxon>
    </lineage>
</organism>
<evidence type="ECO:0000313" key="2">
    <source>
        <dbReference type="Proteomes" id="UP001239111"/>
    </source>
</evidence>
<evidence type="ECO:0000313" key="1">
    <source>
        <dbReference type="EMBL" id="KAJ8675458.1"/>
    </source>
</evidence>
<proteinExistence type="predicted"/>
<keyword evidence="2" id="KW-1185">Reference proteome</keyword>
<accession>A0ACC2NW68</accession>